<reference evidence="1 2" key="1">
    <citation type="journal article" date="2012" name="J. Bacteriol.">
        <title>Genome sequence of the pathogenic Herbaspirillum seropedicae strain Os34, isolated from rice roots.</title>
        <authorList>
            <person name="Ye W."/>
            <person name="Ye S."/>
            <person name="Liu J."/>
            <person name="Chang S."/>
            <person name="Chen M."/>
            <person name="Zhu B."/>
            <person name="Guo L."/>
            <person name="An Q."/>
        </authorList>
    </citation>
    <scope>NUCLEOTIDE SEQUENCE [LARGE SCALE GENOMIC DNA]</scope>
    <source>
        <strain evidence="1 2">Os34</strain>
    </source>
</reference>
<proteinExistence type="predicted"/>
<accession>A0A6M3ZTU4</accession>
<gene>
    <name evidence="1" type="ORF">C798_17575</name>
</gene>
<evidence type="ECO:0000313" key="1">
    <source>
        <dbReference type="EMBL" id="QJQ01977.1"/>
    </source>
</evidence>
<sequence>MAEQLFCLHTFFNAPVDQGGGEFLVGITRAQGGFGGWISFNQQGKFPLLRKFLIAWFIPGTKYFSDELLIRMAIAQAIAEHRFSEMSAGEDPLKFVLEMSIAPYQGEDLKFFN</sequence>
<name>A0A6M3ZTU4_9BURK</name>
<dbReference type="EMBL" id="CP008956">
    <property type="protein sequence ID" value="QJQ01977.1"/>
    <property type="molecule type" value="Genomic_DNA"/>
</dbReference>
<dbReference type="Proteomes" id="UP000501648">
    <property type="component" value="Chromosome"/>
</dbReference>
<evidence type="ECO:0000313" key="2">
    <source>
        <dbReference type="Proteomes" id="UP000501648"/>
    </source>
</evidence>
<protein>
    <submittedName>
        <fullName evidence="1">Uncharacterized protein</fullName>
    </submittedName>
</protein>
<organism evidence="1 2">
    <name type="scientific">Herbaspirillum rubrisubalbicans Os34</name>
    <dbReference type="NCBI Taxonomy" id="1235827"/>
    <lineage>
        <taxon>Bacteria</taxon>
        <taxon>Pseudomonadati</taxon>
        <taxon>Pseudomonadota</taxon>
        <taxon>Betaproteobacteria</taxon>
        <taxon>Burkholderiales</taxon>
        <taxon>Oxalobacteraceae</taxon>
        <taxon>Herbaspirillum</taxon>
    </lineage>
</organism>
<dbReference type="AlphaFoldDB" id="A0A6M3ZTU4"/>